<evidence type="ECO:0000313" key="1">
    <source>
        <dbReference type="EMBL" id="TWG05209.1"/>
    </source>
</evidence>
<proteinExistence type="predicted"/>
<sequence>MGGAVGSAAREGILELNPTCCFCYLIIDLDQDEGATVLRLGAVDPAGR</sequence>
<organism evidence="1 2">
    <name type="scientific">Streptomyces brevispora</name>
    <dbReference type="NCBI Taxonomy" id="887462"/>
    <lineage>
        <taxon>Bacteria</taxon>
        <taxon>Bacillati</taxon>
        <taxon>Actinomycetota</taxon>
        <taxon>Actinomycetes</taxon>
        <taxon>Kitasatosporales</taxon>
        <taxon>Streptomycetaceae</taxon>
        <taxon>Streptomyces</taxon>
    </lineage>
</organism>
<reference evidence="1 2" key="1">
    <citation type="submission" date="2019-06" db="EMBL/GenBank/DDBJ databases">
        <title>Sequencing the genomes of 1000 actinobacteria strains.</title>
        <authorList>
            <person name="Klenk H.-P."/>
        </authorList>
    </citation>
    <scope>NUCLEOTIDE SEQUENCE [LARGE SCALE GENOMIC DNA]</scope>
    <source>
        <strain evidence="1 2">DSM 42059</strain>
    </source>
</reference>
<protein>
    <submittedName>
        <fullName evidence="1">Uncharacterized protein</fullName>
    </submittedName>
</protein>
<comment type="caution">
    <text evidence="1">The sequence shown here is derived from an EMBL/GenBank/DDBJ whole genome shotgun (WGS) entry which is preliminary data.</text>
</comment>
<gene>
    <name evidence="1" type="ORF">FHX80_113686</name>
</gene>
<evidence type="ECO:0000313" key="2">
    <source>
        <dbReference type="Proteomes" id="UP000318186"/>
    </source>
</evidence>
<name>A0A561V0T2_9ACTN</name>
<dbReference type="EMBL" id="VIWW01000001">
    <property type="protein sequence ID" value="TWG05209.1"/>
    <property type="molecule type" value="Genomic_DNA"/>
</dbReference>
<dbReference type="Proteomes" id="UP000318186">
    <property type="component" value="Unassembled WGS sequence"/>
</dbReference>
<dbReference type="AlphaFoldDB" id="A0A561V0T2"/>
<accession>A0A561V0T2</accession>